<gene>
    <name evidence="1" type="primary">35</name>
    <name evidence="1" type="ORF">PHIT46-1_35</name>
</gene>
<organism evidence="1 2">
    <name type="scientific">Mycobacterium phage phiT46-1</name>
    <dbReference type="NCBI Taxonomy" id="2775045"/>
    <lineage>
        <taxon>Viruses</taxon>
        <taxon>Duplodnaviria</taxon>
        <taxon>Heunggongvirae</taxon>
        <taxon>Uroviricota</taxon>
        <taxon>Caudoviricetes</taxon>
        <taxon>Mycoabscvirus</taxon>
        <taxon>Mycoabscvirus phiT46-1</taxon>
    </lineage>
</organism>
<keyword evidence="2" id="KW-1185">Reference proteome</keyword>
<reference evidence="1 2" key="1">
    <citation type="submission" date="2020-12" db="EMBL/GenBank/DDBJ databases">
        <authorList>
            <person name="Amarh E.D."/>
            <person name="Dedrick R.M."/>
            <person name="Garlena R.A."/>
            <person name="Russell D.A."/>
            <person name="Jacobs-Sera D."/>
            <person name="Hatfull G.F."/>
        </authorList>
    </citation>
    <scope>NUCLEOTIDE SEQUENCE [LARGE SCALE GENOMIC DNA]</scope>
</reference>
<dbReference type="RefSeq" id="YP_010050658.1">
    <property type="nucleotide sequence ID" value="NC_054432.1"/>
</dbReference>
<sequence>MSGDENVLKVDLAALGKLGPHLRTLADQLTQSTAASVAAPAGADPGLAALYGVSRAIADVKRIGAARLNAIADFADEAQQAFAITESSLAAGYGNLPSIYQTAKRV</sequence>
<evidence type="ECO:0000313" key="2">
    <source>
        <dbReference type="Proteomes" id="UP000594984"/>
    </source>
</evidence>
<protein>
    <submittedName>
        <fullName evidence="1">ESAT6-like protein</fullName>
    </submittedName>
</protein>
<dbReference type="Proteomes" id="UP000594984">
    <property type="component" value="Segment"/>
</dbReference>
<accession>A0A7T1TTH9</accession>
<proteinExistence type="predicted"/>
<dbReference type="KEGG" id="vg:63911392"/>
<evidence type="ECO:0000313" key="1">
    <source>
        <dbReference type="EMBL" id="QPP19669.1"/>
    </source>
</evidence>
<dbReference type="GeneID" id="63911392"/>
<name>A0A7T1TTH9_9CAUD</name>
<dbReference type="EMBL" id="MW353181">
    <property type="protein sequence ID" value="QPP19669.1"/>
    <property type="molecule type" value="Genomic_DNA"/>
</dbReference>